<dbReference type="HOGENOM" id="CLU_065200_6_0_1"/>
<evidence type="ECO:0000313" key="15">
    <source>
        <dbReference type="Proteomes" id="UP000006352"/>
    </source>
</evidence>
<dbReference type="STRING" id="599839.J4H3W8"/>
<evidence type="ECO:0000256" key="4">
    <source>
        <dbReference type="ARBA" id="ARBA00022691"/>
    </source>
</evidence>
<keyword evidence="2" id="KW-0444">Lipid biosynthesis</keyword>
<sequence length="244" mass="26942">MTSQSIILKLIMLFSAAYFSTLCGRSPQPTPKRCEESKFSGLEMPGFRTIVRWLPQLVVTPSIWMTLFCHAASALCTYKPHGMLAATFPRERLVSICNTQTGILTFGFVAGWLLIAAGTAVRITCYRQLGRYFTFELAIREGHELITTGPYSIVRHPAYSGSIMALTGVALIELGPGSWWADMGIWTTTGGVAAALTWLGVLGIMSSGIIIRTAAEDRVLSKEFGEQWDAWARNTRYKLCPTLF</sequence>
<keyword evidence="7 12" id="KW-1133">Transmembrane helix</keyword>
<dbReference type="InterPro" id="IPR007318">
    <property type="entry name" value="Phopholipid_MeTrfase"/>
</dbReference>
<evidence type="ECO:0000256" key="8">
    <source>
        <dbReference type="ARBA" id="ARBA00023098"/>
    </source>
</evidence>
<evidence type="ECO:0000256" key="12">
    <source>
        <dbReference type="SAM" id="Phobius"/>
    </source>
</evidence>
<dbReference type="Pfam" id="PF04191">
    <property type="entry name" value="PEMT"/>
    <property type="match status" value="1"/>
</dbReference>
<feature type="transmembrane region" description="Helical" evidence="12">
    <location>
        <begin position="192"/>
        <end position="211"/>
    </location>
</feature>
<accession>J4H3W8</accession>
<dbReference type="PANTHER" id="PTHR43847">
    <property type="entry name" value="BLL3993 PROTEIN"/>
    <property type="match status" value="1"/>
</dbReference>
<dbReference type="Gene3D" id="1.20.120.1630">
    <property type="match status" value="1"/>
</dbReference>
<dbReference type="RefSeq" id="XP_012183252.1">
    <property type="nucleotide sequence ID" value="XM_012327862.1"/>
</dbReference>
<feature type="transmembrane region" description="Helical" evidence="12">
    <location>
        <begin position="158"/>
        <end position="180"/>
    </location>
</feature>
<dbReference type="Proteomes" id="UP000006352">
    <property type="component" value="Unassembled WGS sequence"/>
</dbReference>
<keyword evidence="3" id="KW-0489">Methyltransferase</keyword>
<proteinExistence type="predicted"/>
<dbReference type="GeneID" id="24098880"/>
<dbReference type="InterPro" id="IPR052527">
    <property type="entry name" value="Metal_cation-efflux_comp"/>
</dbReference>
<keyword evidence="3" id="KW-0808">Transferase</keyword>
<dbReference type="GO" id="GO:0032259">
    <property type="term" value="P:methylation"/>
    <property type="evidence" value="ECO:0007669"/>
    <property type="project" value="UniProtKB-KW"/>
</dbReference>
<keyword evidence="5 12" id="KW-0812">Transmembrane</keyword>
<evidence type="ECO:0000256" key="1">
    <source>
        <dbReference type="ARBA" id="ARBA00004127"/>
    </source>
</evidence>
<evidence type="ECO:0008006" key="16">
    <source>
        <dbReference type="Google" id="ProtNLM"/>
    </source>
</evidence>
<evidence type="ECO:0000256" key="7">
    <source>
        <dbReference type="ARBA" id="ARBA00022989"/>
    </source>
</evidence>
<evidence type="ECO:0000256" key="5">
    <source>
        <dbReference type="ARBA" id="ARBA00022692"/>
    </source>
</evidence>
<keyword evidence="10" id="KW-0594">Phospholipid biosynthesis</keyword>
<dbReference type="GO" id="GO:0006656">
    <property type="term" value="P:phosphatidylcholine biosynthetic process"/>
    <property type="evidence" value="ECO:0007669"/>
    <property type="project" value="UniProtKB-UniPathway"/>
</dbReference>
<dbReference type="PANTHER" id="PTHR43847:SF1">
    <property type="entry name" value="BLL3993 PROTEIN"/>
    <property type="match status" value="1"/>
</dbReference>
<reference evidence="14 15" key="1">
    <citation type="journal article" date="2012" name="Appl. Environ. Microbiol.">
        <title>Short-read sequencing for genomic analysis of the brown rot fungus Fibroporia radiculosa.</title>
        <authorList>
            <person name="Tang J.D."/>
            <person name="Perkins A.D."/>
            <person name="Sonstegard T.S."/>
            <person name="Schroeder S.G."/>
            <person name="Burgess S.C."/>
            <person name="Diehl S.V."/>
        </authorList>
    </citation>
    <scope>NUCLEOTIDE SEQUENCE [LARGE SCALE GENOMIC DNA]</scope>
    <source>
        <strain evidence="14 15">TFFH 294</strain>
    </source>
</reference>
<keyword evidence="13" id="KW-0732">Signal</keyword>
<evidence type="ECO:0000256" key="9">
    <source>
        <dbReference type="ARBA" id="ARBA00023136"/>
    </source>
</evidence>
<feature type="transmembrane region" description="Helical" evidence="12">
    <location>
        <begin position="57"/>
        <end position="81"/>
    </location>
</feature>
<protein>
    <recommendedName>
        <fullName evidence="16">Protein-S-isoprenylcysteine O-methyltransferase</fullName>
    </recommendedName>
</protein>
<dbReference type="OrthoDB" id="422086at2759"/>
<feature type="chain" id="PRO_5003778361" description="Protein-S-isoprenylcysteine O-methyltransferase" evidence="13">
    <location>
        <begin position="25"/>
        <end position="244"/>
    </location>
</feature>
<keyword evidence="11" id="KW-1208">Phospholipid metabolism</keyword>
<evidence type="ECO:0000256" key="13">
    <source>
        <dbReference type="SAM" id="SignalP"/>
    </source>
</evidence>
<keyword evidence="4" id="KW-0949">S-adenosyl-L-methionine</keyword>
<keyword evidence="9 12" id="KW-0472">Membrane</keyword>
<keyword evidence="6" id="KW-0256">Endoplasmic reticulum</keyword>
<dbReference type="GO" id="GO:0008168">
    <property type="term" value="F:methyltransferase activity"/>
    <property type="evidence" value="ECO:0007669"/>
    <property type="project" value="UniProtKB-KW"/>
</dbReference>
<keyword evidence="15" id="KW-1185">Reference proteome</keyword>
<feature type="signal peptide" evidence="13">
    <location>
        <begin position="1"/>
        <end position="24"/>
    </location>
</feature>
<evidence type="ECO:0000313" key="14">
    <source>
        <dbReference type="EMBL" id="CCM03969.1"/>
    </source>
</evidence>
<feature type="transmembrane region" description="Helical" evidence="12">
    <location>
        <begin position="101"/>
        <end position="121"/>
    </location>
</feature>
<dbReference type="UniPathway" id="UPA00753"/>
<evidence type="ECO:0000256" key="10">
    <source>
        <dbReference type="ARBA" id="ARBA00023209"/>
    </source>
</evidence>
<name>J4H3W8_9APHY</name>
<gene>
    <name evidence="14" type="ORF">FIBRA_06125</name>
</gene>
<organism evidence="14 15">
    <name type="scientific">Fibroporia radiculosa</name>
    <dbReference type="NCBI Taxonomy" id="599839"/>
    <lineage>
        <taxon>Eukaryota</taxon>
        <taxon>Fungi</taxon>
        <taxon>Dikarya</taxon>
        <taxon>Basidiomycota</taxon>
        <taxon>Agaricomycotina</taxon>
        <taxon>Agaricomycetes</taxon>
        <taxon>Polyporales</taxon>
        <taxon>Fibroporiaceae</taxon>
        <taxon>Fibroporia</taxon>
    </lineage>
</organism>
<dbReference type="EMBL" id="HE797137">
    <property type="protein sequence ID" value="CCM03969.1"/>
    <property type="molecule type" value="Genomic_DNA"/>
</dbReference>
<evidence type="ECO:0000256" key="11">
    <source>
        <dbReference type="ARBA" id="ARBA00023264"/>
    </source>
</evidence>
<dbReference type="InParanoid" id="J4H3W8"/>
<dbReference type="AlphaFoldDB" id="J4H3W8"/>
<keyword evidence="8" id="KW-0443">Lipid metabolism</keyword>
<evidence type="ECO:0000256" key="6">
    <source>
        <dbReference type="ARBA" id="ARBA00022824"/>
    </source>
</evidence>
<comment type="subcellular location">
    <subcellularLocation>
        <location evidence="1">Endomembrane system</location>
        <topology evidence="1">Multi-pass membrane protein</topology>
    </subcellularLocation>
</comment>
<evidence type="ECO:0000256" key="2">
    <source>
        <dbReference type="ARBA" id="ARBA00022516"/>
    </source>
</evidence>
<dbReference type="GO" id="GO:0012505">
    <property type="term" value="C:endomembrane system"/>
    <property type="evidence" value="ECO:0007669"/>
    <property type="project" value="UniProtKB-SubCell"/>
</dbReference>
<evidence type="ECO:0000256" key="3">
    <source>
        <dbReference type="ARBA" id="ARBA00022603"/>
    </source>
</evidence>